<feature type="domain" description="Transposase IS204/IS1001/IS1096/IS1165 DDE" evidence="1">
    <location>
        <begin position="162"/>
        <end position="417"/>
    </location>
</feature>
<reference evidence="3 5" key="1">
    <citation type="journal article" date="2008" name="Int. J. Syst. Evol. Microbiol.">
        <title>Tessaracoccus flavescens sp. nov., isolated from marine sediment.</title>
        <authorList>
            <person name="Lee D.W."/>
            <person name="Lee S.D."/>
        </authorList>
    </citation>
    <scope>NUCLEOTIDE SEQUENCE [LARGE SCALE GENOMIC DNA]</scope>
    <source>
        <strain evidence="3 5">SST-39T</strain>
    </source>
</reference>
<dbReference type="InterPro" id="IPR047951">
    <property type="entry name" value="Transpos_ISL3"/>
</dbReference>
<organism evidence="3 5">
    <name type="scientific">Tessaracoccus flavescens</name>
    <dbReference type="NCBI Taxonomy" id="399497"/>
    <lineage>
        <taxon>Bacteria</taxon>
        <taxon>Bacillati</taxon>
        <taxon>Actinomycetota</taxon>
        <taxon>Actinomycetes</taxon>
        <taxon>Propionibacteriales</taxon>
        <taxon>Propionibacteriaceae</taxon>
        <taxon>Tessaracoccus</taxon>
    </lineage>
</organism>
<protein>
    <submittedName>
        <fullName evidence="3">ISL3 family transposase</fullName>
    </submittedName>
</protein>
<dbReference type="KEGG" id="tfa:BW733_13370"/>
<sequence>MRNATPPCLDTFCRLDRLGLSVTAQRVEPDHTVLRCRPTTPPSPCPGCAGPGVRHDAVLRRLAHVPFGWKPTILEVVVPRYRCVPCRRIWRHSITAAAPSKGKLSRDAIMLAVKQVVVDRMSIARVAANLGVAWNTASDAILAAGTELLIDTPDRLDGVTIVGVDEHAWRHTRHGDKYVTVIIDLTPTRTRTGPSRLLAVVEGRSKQAFKTWLEAQTDSFRNRVEIVAMDGFTGYKSAAVEAIDTVTTVMDPYHVVALVGDKLDRCRQRIQQETLGHRGRSGDPLYGIRRVARTRASLLTEKQQHRLAKVLADERHVAFEVTWSIYQDVIDAYQAPDPAEGKKIMTRVIDAIKAGVPAGLDELRSLGQTMKRRRDDILAFFDHPGTSNGPTEAINGLLEHLRGTARGFRSIVNYVARCLLDAGGFRPLIHSLL</sequence>
<dbReference type="RefSeq" id="WP_077351179.1">
    <property type="nucleotide sequence ID" value="NZ_CP019607.1"/>
</dbReference>
<dbReference type="AlphaFoldDB" id="A0A1Q2D037"/>
<dbReference type="PANTHER" id="PTHR33498">
    <property type="entry name" value="TRANSPOSASE FOR INSERTION SEQUENCE ELEMENT IS1557"/>
    <property type="match status" value="1"/>
</dbReference>
<evidence type="ECO:0000259" key="1">
    <source>
        <dbReference type="Pfam" id="PF01610"/>
    </source>
</evidence>
<dbReference type="STRING" id="399497.BW733_13370"/>
<evidence type="ECO:0000313" key="3">
    <source>
        <dbReference type="EMBL" id="AQP51664.1"/>
    </source>
</evidence>
<dbReference type="OrthoDB" id="5150170at2"/>
<dbReference type="InterPro" id="IPR002560">
    <property type="entry name" value="Transposase_DDE"/>
</dbReference>
<dbReference type="Proteomes" id="UP000188235">
    <property type="component" value="Chromosome"/>
</dbReference>
<keyword evidence="5" id="KW-1185">Reference proteome</keyword>
<feature type="domain" description="Transposase IS204/IS1001/IS1096/IS1165 zinc-finger" evidence="2">
    <location>
        <begin position="42"/>
        <end position="84"/>
    </location>
</feature>
<dbReference type="EMBL" id="CP019607">
    <property type="protein sequence ID" value="AQP51741.1"/>
    <property type="molecule type" value="Genomic_DNA"/>
</dbReference>
<reference evidence="3" key="2">
    <citation type="submission" date="2017-02" db="EMBL/GenBank/DDBJ databases">
        <authorList>
            <person name="Peterson S.W."/>
        </authorList>
    </citation>
    <scope>NUCLEOTIDE SEQUENCE</scope>
    <source>
        <strain evidence="3">SST-39T</strain>
    </source>
</reference>
<evidence type="ECO:0000259" key="2">
    <source>
        <dbReference type="Pfam" id="PF14690"/>
    </source>
</evidence>
<evidence type="ECO:0000313" key="5">
    <source>
        <dbReference type="Proteomes" id="UP000188235"/>
    </source>
</evidence>
<proteinExistence type="predicted"/>
<dbReference type="EMBL" id="CP019607">
    <property type="protein sequence ID" value="AQP51664.1"/>
    <property type="molecule type" value="Genomic_DNA"/>
</dbReference>
<dbReference type="Pfam" id="PF01610">
    <property type="entry name" value="DDE_Tnp_ISL3"/>
    <property type="match status" value="1"/>
</dbReference>
<dbReference type="Pfam" id="PF14690">
    <property type="entry name" value="Zn_ribbon_ISL3"/>
    <property type="match status" value="1"/>
</dbReference>
<dbReference type="PANTHER" id="PTHR33498:SF1">
    <property type="entry name" value="TRANSPOSASE FOR INSERTION SEQUENCE ELEMENT IS1557"/>
    <property type="match status" value="1"/>
</dbReference>
<name>A0A1Q2D037_9ACTN</name>
<gene>
    <name evidence="3" type="ORF">BW733_13370</name>
    <name evidence="4" type="ORF">BW733_13840</name>
</gene>
<dbReference type="KEGG" id="tfa:BW733_13840"/>
<dbReference type="NCBIfam" id="NF033550">
    <property type="entry name" value="transpos_ISL3"/>
    <property type="match status" value="1"/>
</dbReference>
<evidence type="ECO:0000313" key="4">
    <source>
        <dbReference type="EMBL" id="AQP51741.1"/>
    </source>
</evidence>
<dbReference type="InterPro" id="IPR029261">
    <property type="entry name" value="Transposase_Znf"/>
</dbReference>
<accession>A0A1Q2D037</accession>